<accession>A0AB74VQ77</accession>
<dbReference type="EMBL" id="CP073654">
    <property type="protein sequence ID" value="QUN37959.1"/>
    <property type="molecule type" value="Genomic_DNA"/>
</dbReference>
<protein>
    <recommendedName>
        <fullName evidence="3">IrrE N-terminal-like domain-containing protein</fullName>
    </recommendedName>
</protein>
<reference evidence="1" key="1">
    <citation type="submission" date="2021-04" db="EMBL/GenBank/DDBJ databases">
        <title>Complete genome sequence of the type strain Clostridium beijerinckii NRRL B-598.</title>
        <authorList>
            <person name="Sedlar K."/>
            <person name="Branska B."/>
            <person name="Bezdicek M."/>
            <person name="Nykrynova M."/>
            <person name="Lengerova M."/>
            <person name="Skutkova H."/>
            <person name="Patakova P."/>
        </authorList>
    </citation>
    <scope>NUCLEOTIDE SEQUENCE</scope>
    <source>
        <strain evidence="1">DSM 791</strain>
        <plasmid evidence="1">unnamed</plasmid>
    </source>
</reference>
<evidence type="ECO:0000313" key="1">
    <source>
        <dbReference type="EMBL" id="QUN37959.1"/>
    </source>
</evidence>
<geneLocation type="plasmid" evidence="1">
    <name>unnamed</name>
</geneLocation>
<gene>
    <name evidence="1" type="ORF">KEC93_26075</name>
</gene>
<keyword evidence="2" id="KW-1185">Reference proteome</keyword>
<dbReference type="GeneID" id="66348072"/>
<dbReference type="AlphaFoldDB" id="A0AB74VQ77"/>
<dbReference type="RefSeq" id="WP_077869041.1">
    <property type="nucleotide sequence ID" value="NZ_BKAK01000045.1"/>
</dbReference>
<name>A0AB74VQ77_CLOBE</name>
<evidence type="ECO:0000313" key="2">
    <source>
        <dbReference type="Proteomes" id="UP000679373"/>
    </source>
</evidence>
<organism evidence="1 2">
    <name type="scientific">Clostridium beijerinckii</name>
    <name type="common">Clostridium MP</name>
    <dbReference type="NCBI Taxonomy" id="1520"/>
    <lineage>
        <taxon>Bacteria</taxon>
        <taxon>Bacillati</taxon>
        <taxon>Bacillota</taxon>
        <taxon>Clostridia</taxon>
        <taxon>Eubacteriales</taxon>
        <taxon>Clostridiaceae</taxon>
        <taxon>Clostridium</taxon>
    </lineage>
</organism>
<dbReference type="Proteomes" id="UP000679373">
    <property type="component" value="Plasmid unnamed"/>
</dbReference>
<dbReference type="Gene3D" id="1.10.10.2910">
    <property type="match status" value="1"/>
</dbReference>
<evidence type="ECO:0008006" key="3">
    <source>
        <dbReference type="Google" id="ProtNLM"/>
    </source>
</evidence>
<proteinExistence type="predicted"/>
<sequence>MSELITSKNLDQVIEKNLRIKDDIIYYRDRLLNDLNLNNAVKAEEKLAFQILKDKGLIQLPIKDRFWGGAIYKKENKRIPVLNTAQPRVYQYFVAWHEVYHLLYDESLTESSHNVLIDPDLNERKADYFAAMIMLGNVYNYYNSLKEEKFINKIIYCMDLYKAPYKVILINLYESAINNKNDELRKLILYNFDNKPIDLVKKFQELELDDELVKPSYVVSIGNLEKKIKKAMEDESDVSAHESNLYYLKQLGDEIQKLINKE</sequence>
<keyword evidence="1" id="KW-0614">Plasmid</keyword>